<sequence length="214" mass="25372">MQEKKKRRAHATNYLIENKNKYILRYPEEDLVKILKDSGYHSEEWEETDPEEEWPITQSAVVEDDEIIEEAIKQKSSSIYIHNKWWRSPALLRLLHDRIDPTVELLKKKPLTLKHKIKTFRHEDEKIEKTDKNKILLLEAQKIASQVYKDGIKEIYKLTVDALKKNDSYETDKYISSLSHISNIITTAAKHQPYQQPQQLQQQPLQPLHQSSIY</sequence>
<reference evidence="2" key="1">
    <citation type="submission" date="2020-05" db="EMBL/GenBank/DDBJ databases">
        <authorList>
            <person name="Rincon C."/>
            <person name="Sanders R I."/>
            <person name="Robbins C."/>
            <person name="Chaturvedi A."/>
        </authorList>
    </citation>
    <scope>NUCLEOTIDE SEQUENCE</scope>
    <source>
        <strain evidence="2">CHB12</strain>
    </source>
</reference>
<dbReference type="OrthoDB" id="2448066at2759"/>
<gene>
    <name evidence="2" type="ORF">CHRIB12_LOCUS7382</name>
</gene>
<comment type="caution">
    <text evidence="2">The sequence shown here is derived from an EMBL/GenBank/DDBJ whole genome shotgun (WGS) entry which is preliminary data.</text>
</comment>
<evidence type="ECO:0000313" key="2">
    <source>
        <dbReference type="EMBL" id="CAB5358747.1"/>
    </source>
</evidence>
<proteinExistence type="predicted"/>
<evidence type="ECO:0000313" key="3">
    <source>
        <dbReference type="Proteomes" id="UP000684084"/>
    </source>
</evidence>
<protein>
    <submittedName>
        <fullName evidence="2">Uncharacterized protein</fullName>
    </submittedName>
</protein>
<dbReference type="VEuPathDB" id="FungiDB:RhiirFUN_013681"/>
<dbReference type="EMBL" id="CAGKOT010000013">
    <property type="protein sequence ID" value="CAB5358747.1"/>
    <property type="molecule type" value="Genomic_DNA"/>
</dbReference>
<evidence type="ECO:0000256" key="1">
    <source>
        <dbReference type="SAM" id="MobiDB-lite"/>
    </source>
</evidence>
<dbReference type="AlphaFoldDB" id="A0A915Z2U2"/>
<organism evidence="2 3">
    <name type="scientific">Rhizophagus irregularis</name>
    <dbReference type="NCBI Taxonomy" id="588596"/>
    <lineage>
        <taxon>Eukaryota</taxon>
        <taxon>Fungi</taxon>
        <taxon>Fungi incertae sedis</taxon>
        <taxon>Mucoromycota</taxon>
        <taxon>Glomeromycotina</taxon>
        <taxon>Glomeromycetes</taxon>
        <taxon>Glomerales</taxon>
        <taxon>Glomeraceae</taxon>
        <taxon>Rhizophagus</taxon>
    </lineage>
</organism>
<name>A0A915Z2U2_9GLOM</name>
<dbReference type="VEuPathDB" id="FungiDB:RhiirFUN_025015"/>
<dbReference type="Proteomes" id="UP000684084">
    <property type="component" value="Unassembled WGS sequence"/>
</dbReference>
<feature type="region of interest" description="Disordered" evidence="1">
    <location>
        <begin position="192"/>
        <end position="214"/>
    </location>
</feature>
<accession>A0A915Z2U2</accession>